<dbReference type="GO" id="GO:0000981">
    <property type="term" value="F:DNA-binding transcription factor activity, RNA polymerase II-specific"/>
    <property type="evidence" value="ECO:0007669"/>
    <property type="project" value="InterPro"/>
</dbReference>
<sequence>MSTVLQMQTFTSTPFSLREKNIDSFAPAFTSVNGRNERTPPSHDPKPTLSTGATTWSPSARRPEDDHRSTGDSASPTMSDGGSPDSPNKRRRSDPGEDGYARPSPDGPAGPAKHHVATYQPVALHQGGPPSKENAQQRTLPPLERADIERRWATEPRELPQSAYQEMQRHDNRPTEPFQKGGPSNPTHSLLNVLSEPNYDDEHAREMARAGVQVELKKRKRQFANRTKTGCGTCRRRKKKCDEMKPECNNCTRGSFVCEGYANKIPWPKNGVVKPPPPLQAKERTSGEPMSAYPTCPVCNQIHIPHCESPRTAQAQYSAEPQPQQSNGHDGARSHPIAVDDERKLPTSSSWAGNSWGESVPPPPPRTTYASEPHAYSQPPSIPSHERSITHEHPVLHHQQADAPRQQHNPRVYHQTSQSMSQGMISTLAPVVPAKTATHHHQVAQHARQPPPPPPPVIVTPTAAPPGPPPTLYTSHSRMHKSEKEKMLAGLPFLPHDRELVNERTHCAGAVYQFNSTANAAVSIAKDERARCFKTIVAARWIPPHTTEHPIVGHLGGNVHVVAPFSCDYGYNLSIAENVTIGTNCELHDSARIAIGMNTRIGNRVLITTIKLPTDIKALKGSNGTEIAQEVFIGKNVYIGDGCIIEAGVRIGDNTIVRAGSVVVQDLPRDCIAHGNPALG</sequence>
<feature type="region of interest" description="Disordered" evidence="4">
    <location>
        <begin position="311"/>
        <end position="418"/>
    </location>
</feature>
<dbReference type="OrthoDB" id="25818at2759"/>
<proteinExistence type="inferred from homology"/>
<keyword evidence="3" id="KW-0539">Nucleus</keyword>
<evidence type="ECO:0000313" key="7">
    <source>
        <dbReference type="Proteomes" id="UP000799423"/>
    </source>
</evidence>
<dbReference type="PROSITE" id="PS50048">
    <property type="entry name" value="ZN2_CY6_FUNGAL_2"/>
    <property type="match status" value="1"/>
</dbReference>
<dbReference type="Gene3D" id="2.160.10.10">
    <property type="entry name" value="Hexapeptide repeat proteins"/>
    <property type="match status" value="1"/>
</dbReference>
<dbReference type="CDD" id="cd00067">
    <property type="entry name" value="GAL4"/>
    <property type="match status" value="1"/>
</dbReference>
<feature type="compositionally biased region" description="Polar residues" evidence="4">
    <location>
        <begin position="1"/>
        <end position="15"/>
    </location>
</feature>
<dbReference type="PANTHER" id="PTHR23416">
    <property type="entry name" value="SIALIC ACID SYNTHASE-RELATED"/>
    <property type="match status" value="1"/>
</dbReference>
<evidence type="ECO:0000256" key="4">
    <source>
        <dbReference type="SAM" id="MobiDB-lite"/>
    </source>
</evidence>
<feature type="compositionally biased region" description="Basic and acidic residues" evidence="4">
    <location>
        <begin position="35"/>
        <end position="46"/>
    </location>
</feature>
<feature type="compositionally biased region" description="Basic and acidic residues" evidence="4">
    <location>
        <begin position="330"/>
        <end position="345"/>
    </location>
</feature>
<dbReference type="EMBL" id="MU006314">
    <property type="protein sequence ID" value="KAF2849016.1"/>
    <property type="molecule type" value="Genomic_DNA"/>
</dbReference>
<feature type="region of interest" description="Disordered" evidence="4">
    <location>
        <begin position="1"/>
        <end position="192"/>
    </location>
</feature>
<dbReference type="InterPro" id="IPR011004">
    <property type="entry name" value="Trimer_LpxA-like_sf"/>
</dbReference>
<dbReference type="InterPro" id="IPR051159">
    <property type="entry name" value="Hexapeptide_acetyltransf"/>
</dbReference>
<feature type="compositionally biased region" description="Polar residues" evidence="4">
    <location>
        <begin position="346"/>
        <end position="357"/>
    </location>
</feature>
<feature type="compositionally biased region" description="Polar residues" evidence="4">
    <location>
        <begin position="311"/>
        <end position="328"/>
    </location>
</feature>
<dbReference type="AlphaFoldDB" id="A0A6A7B0F3"/>
<evidence type="ECO:0000256" key="1">
    <source>
        <dbReference type="ARBA" id="ARBA00007274"/>
    </source>
</evidence>
<dbReference type="PROSITE" id="PS00463">
    <property type="entry name" value="ZN2_CY6_FUNGAL_1"/>
    <property type="match status" value="1"/>
</dbReference>
<keyword evidence="2" id="KW-0808">Transferase</keyword>
<feature type="compositionally biased region" description="Polar residues" evidence="4">
    <location>
        <begin position="182"/>
        <end position="192"/>
    </location>
</feature>
<evidence type="ECO:0000256" key="3">
    <source>
        <dbReference type="ARBA" id="ARBA00023242"/>
    </source>
</evidence>
<feature type="region of interest" description="Disordered" evidence="4">
    <location>
        <begin position="272"/>
        <end position="291"/>
    </location>
</feature>
<feature type="compositionally biased region" description="Polar residues" evidence="4">
    <location>
        <begin position="48"/>
        <end position="58"/>
    </location>
</feature>
<dbReference type="InterPro" id="IPR001138">
    <property type="entry name" value="Zn2Cys6_DnaBD"/>
</dbReference>
<evidence type="ECO:0000256" key="2">
    <source>
        <dbReference type="ARBA" id="ARBA00022679"/>
    </source>
</evidence>
<dbReference type="SUPFAM" id="SSF57701">
    <property type="entry name" value="Zn2/Cys6 DNA-binding domain"/>
    <property type="match status" value="1"/>
</dbReference>
<dbReference type="InterPro" id="IPR001451">
    <property type="entry name" value="Hexapep"/>
</dbReference>
<dbReference type="Gene3D" id="4.10.240.10">
    <property type="entry name" value="Zn(2)-C6 fungal-type DNA-binding domain"/>
    <property type="match status" value="1"/>
</dbReference>
<dbReference type="SMART" id="SM01266">
    <property type="entry name" value="Mac"/>
    <property type="match status" value="1"/>
</dbReference>
<dbReference type="InterPro" id="IPR024688">
    <property type="entry name" value="Mac_dom"/>
</dbReference>
<feature type="compositionally biased region" description="Basic and acidic residues" evidence="4">
    <location>
        <begin position="144"/>
        <end position="158"/>
    </location>
</feature>
<dbReference type="SUPFAM" id="SSF51161">
    <property type="entry name" value="Trimeric LpxA-like enzymes"/>
    <property type="match status" value="1"/>
</dbReference>
<comment type="similarity">
    <text evidence="1">Belongs to the transferase hexapeptide repeat family.</text>
</comment>
<dbReference type="PANTHER" id="PTHR23416:SF76">
    <property type="entry name" value="ZN(II)2CYS6 TRANSCRIPTION FACTOR (EUROFUNG)"/>
    <property type="match status" value="1"/>
</dbReference>
<feature type="compositionally biased region" description="Basic and acidic residues" evidence="4">
    <location>
        <begin position="61"/>
        <end position="70"/>
    </location>
</feature>
<dbReference type="Proteomes" id="UP000799423">
    <property type="component" value="Unassembled WGS sequence"/>
</dbReference>
<dbReference type="Pfam" id="PF00132">
    <property type="entry name" value="Hexapep"/>
    <property type="match status" value="1"/>
</dbReference>
<feature type="domain" description="Zn(2)-C6 fungal-type" evidence="5">
    <location>
        <begin position="230"/>
        <end position="258"/>
    </location>
</feature>
<name>A0A6A7B0F3_9PLEO</name>
<evidence type="ECO:0000313" key="6">
    <source>
        <dbReference type="EMBL" id="KAF2849016.1"/>
    </source>
</evidence>
<dbReference type="GO" id="GO:0016407">
    <property type="term" value="F:acetyltransferase activity"/>
    <property type="evidence" value="ECO:0007669"/>
    <property type="project" value="InterPro"/>
</dbReference>
<evidence type="ECO:0000259" key="5">
    <source>
        <dbReference type="PROSITE" id="PS50048"/>
    </source>
</evidence>
<gene>
    <name evidence="6" type="ORF">T440DRAFT_144298</name>
</gene>
<reference evidence="6" key="1">
    <citation type="submission" date="2020-01" db="EMBL/GenBank/DDBJ databases">
        <authorList>
            <consortium name="DOE Joint Genome Institute"/>
            <person name="Haridas S."/>
            <person name="Albert R."/>
            <person name="Binder M."/>
            <person name="Bloem J."/>
            <person name="Labutti K."/>
            <person name="Salamov A."/>
            <person name="Andreopoulos B."/>
            <person name="Baker S.E."/>
            <person name="Barry K."/>
            <person name="Bills G."/>
            <person name="Bluhm B.H."/>
            <person name="Cannon C."/>
            <person name="Castanera R."/>
            <person name="Culley D.E."/>
            <person name="Daum C."/>
            <person name="Ezra D."/>
            <person name="Gonzalez J.B."/>
            <person name="Henrissat B."/>
            <person name="Kuo A."/>
            <person name="Liang C."/>
            <person name="Lipzen A."/>
            <person name="Lutzoni F."/>
            <person name="Magnuson J."/>
            <person name="Mondo S."/>
            <person name="Nolan M."/>
            <person name="Ohm R."/>
            <person name="Pangilinan J."/>
            <person name="Park H.-J."/>
            <person name="Ramirez L."/>
            <person name="Alfaro M."/>
            <person name="Sun H."/>
            <person name="Tritt A."/>
            <person name="Yoshinaga Y."/>
            <person name="Zwiers L.-H."/>
            <person name="Turgeon B.G."/>
            <person name="Goodwin S.B."/>
            <person name="Spatafora J.W."/>
            <person name="Crous P.W."/>
            <person name="Grigoriev I.V."/>
        </authorList>
    </citation>
    <scope>NUCLEOTIDE SEQUENCE</scope>
    <source>
        <strain evidence="6">IPT5</strain>
    </source>
</reference>
<feature type="compositionally biased region" description="Basic and acidic residues" evidence="4">
    <location>
        <begin position="384"/>
        <end position="395"/>
    </location>
</feature>
<dbReference type="InterPro" id="IPR036864">
    <property type="entry name" value="Zn2-C6_fun-type_DNA-bd_sf"/>
</dbReference>
<dbReference type="Pfam" id="PF00172">
    <property type="entry name" value="Zn_clus"/>
    <property type="match status" value="1"/>
</dbReference>
<feature type="compositionally biased region" description="Polar residues" evidence="4">
    <location>
        <begin position="71"/>
        <end position="80"/>
    </location>
</feature>
<dbReference type="SMART" id="SM00066">
    <property type="entry name" value="GAL4"/>
    <property type="match status" value="1"/>
</dbReference>
<accession>A0A6A7B0F3</accession>
<protein>
    <submittedName>
        <fullName evidence="6">Maltose O-acetyltransferas-like protein</fullName>
    </submittedName>
</protein>
<organism evidence="6 7">
    <name type="scientific">Plenodomus tracheiphilus IPT5</name>
    <dbReference type="NCBI Taxonomy" id="1408161"/>
    <lineage>
        <taxon>Eukaryota</taxon>
        <taxon>Fungi</taxon>
        <taxon>Dikarya</taxon>
        <taxon>Ascomycota</taxon>
        <taxon>Pezizomycotina</taxon>
        <taxon>Dothideomycetes</taxon>
        <taxon>Pleosporomycetidae</taxon>
        <taxon>Pleosporales</taxon>
        <taxon>Pleosporineae</taxon>
        <taxon>Leptosphaeriaceae</taxon>
        <taxon>Plenodomus</taxon>
    </lineage>
</organism>
<dbReference type="GO" id="GO:0008374">
    <property type="term" value="F:O-acyltransferase activity"/>
    <property type="evidence" value="ECO:0007669"/>
    <property type="project" value="TreeGrafter"/>
</dbReference>
<dbReference type="GO" id="GO:0008270">
    <property type="term" value="F:zinc ion binding"/>
    <property type="evidence" value="ECO:0007669"/>
    <property type="project" value="InterPro"/>
</dbReference>
<dbReference type="Pfam" id="PF12464">
    <property type="entry name" value="Mac"/>
    <property type="match status" value="1"/>
</dbReference>
<feature type="compositionally biased region" description="Polar residues" evidence="4">
    <location>
        <begin position="406"/>
        <end position="418"/>
    </location>
</feature>
<keyword evidence="7" id="KW-1185">Reference proteome</keyword>